<feature type="transmembrane region" description="Helical" evidence="5">
    <location>
        <begin position="154"/>
        <end position="174"/>
    </location>
</feature>
<dbReference type="GO" id="GO:0055085">
    <property type="term" value="P:transmembrane transport"/>
    <property type="evidence" value="ECO:0007669"/>
    <property type="project" value="InterPro"/>
</dbReference>
<feature type="transmembrane region" description="Helical" evidence="5">
    <location>
        <begin position="186"/>
        <end position="206"/>
    </location>
</feature>
<dbReference type="PANTHER" id="PTHR43496:SF1">
    <property type="entry name" value="POLYGALACTURONAN_RHAMNOGALACTURONAN TRANSPORT SYSTEM PERMEASE PROTEIN YTEP"/>
    <property type="match status" value="1"/>
</dbReference>
<evidence type="ECO:0000256" key="4">
    <source>
        <dbReference type="ARBA" id="ARBA00023136"/>
    </source>
</evidence>
<feature type="transmembrane region" description="Helical" evidence="5">
    <location>
        <begin position="12"/>
        <end position="33"/>
    </location>
</feature>
<accession>X1N965</accession>
<dbReference type="GO" id="GO:0016020">
    <property type="term" value="C:membrane"/>
    <property type="evidence" value="ECO:0007669"/>
    <property type="project" value="UniProtKB-SubCell"/>
</dbReference>
<keyword evidence="4 5" id="KW-0472">Membrane</keyword>
<evidence type="ECO:0000259" key="6">
    <source>
        <dbReference type="PROSITE" id="PS50928"/>
    </source>
</evidence>
<comment type="caution">
    <text evidence="7">The sequence shown here is derived from an EMBL/GenBank/DDBJ whole genome shotgun (WGS) entry which is preliminary data.</text>
</comment>
<dbReference type="EMBL" id="BARV01031659">
    <property type="protein sequence ID" value="GAI40158.1"/>
    <property type="molecule type" value="Genomic_DNA"/>
</dbReference>
<keyword evidence="2 5" id="KW-0812">Transmembrane</keyword>
<proteinExistence type="predicted"/>
<evidence type="ECO:0000313" key="7">
    <source>
        <dbReference type="EMBL" id="GAI40158.1"/>
    </source>
</evidence>
<dbReference type="PANTHER" id="PTHR43496">
    <property type="entry name" value="PROTEIN LPLB"/>
    <property type="match status" value="1"/>
</dbReference>
<evidence type="ECO:0000256" key="5">
    <source>
        <dbReference type="SAM" id="Phobius"/>
    </source>
</evidence>
<dbReference type="AlphaFoldDB" id="X1N965"/>
<comment type="subcellular location">
    <subcellularLocation>
        <location evidence="1">Membrane</location>
        <topology evidence="1">Multi-pass membrane protein</topology>
    </subcellularLocation>
</comment>
<sequence>MQGRVLEQELELALAQALELALAQALELALALAQVPDIYINAIGKGDFNMASVLSMSLILPCAIIFIVQNYVIRGKAYTTIGGKPTSAEPRHIGPHILIPMIVVSFIATGLILLCFGVITAGAFTKNIGIDNTLMFSYILDKASNTAVLNSIKMSLLAGLLGGMLGVLLAYVNVRGKFRGRAILEGISLSGFTLPGVVLGLGYIFAFNKPPLLLTGTLAIL</sequence>
<reference evidence="7" key="1">
    <citation type="journal article" date="2014" name="Front. Microbiol.">
        <title>High frequency of phylogenetically diverse reductive dehalogenase-homologous genes in deep subseafloor sedimentary metagenomes.</title>
        <authorList>
            <person name="Kawai M."/>
            <person name="Futagami T."/>
            <person name="Toyoda A."/>
            <person name="Takaki Y."/>
            <person name="Nishi S."/>
            <person name="Hori S."/>
            <person name="Arai W."/>
            <person name="Tsubouchi T."/>
            <person name="Morono Y."/>
            <person name="Uchiyama I."/>
            <person name="Ito T."/>
            <person name="Fujiyama A."/>
            <person name="Inagaki F."/>
            <person name="Takami H."/>
        </authorList>
    </citation>
    <scope>NUCLEOTIDE SEQUENCE</scope>
    <source>
        <strain evidence="7">Expedition CK06-06</strain>
    </source>
</reference>
<evidence type="ECO:0000256" key="1">
    <source>
        <dbReference type="ARBA" id="ARBA00004141"/>
    </source>
</evidence>
<feature type="transmembrane region" description="Helical" evidence="5">
    <location>
        <begin position="53"/>
        <end position="73"/>
    </location>
</feature>
<name>X1N965_9ZZZZ</name>
<dbReference type="InterPro" id="IPR000515">
    <property type="entry name" value="MetI-like"/>
</dbReference>
<keyword evidence="3 5" id="KW-1133">Transmembrane helix</keyword>
<dbReference type="PROSITE" id="PS50928">
    <property type="entry name" value="ABC_TM1"/>
    <property type="match status" value="1"/>
</dbReference>
<feature type="transmembrane region" description="Helical" evidence="5">
    <location>
        <begin position="93"/>
        <end position="119"/>
    </location>
</feature>
<feature type="domain" description="ABC transmembrane type-1" evidence="6">
    <location>
        <begin position="148"/>
        <end position="221"/>
    </location>
</feature>
<evidence type="ECO:0000256" key="3">
    <source>
        <dbReference type="ARBA" id="ARBA00022989"/>
    </source>
</evidence>
<organism evidence="7">
    <name type="scientific">marine sediment metagenome</name>
    <dbReference type="NCBI Taxonomy" id="412755"/>
    <lineage>
        <taxon>unclassified sequences</taxon>
        <taxon>metagenomes</taxon>
        <taxon>ecological metagenomes</taxon>
    </lineage>
</organism>
<dbReference type="InterPro" id="IPR035906">
    <property type="entry name" value="MetI-like_sf"/>
</dbReference>
<protein>
    <recommendedName>
        <fullName evidence="6">ABC transmembrane type-1 domain-containing protein</fullName>
    </recommendedName>
</protein>
<dbReference type="Gene3D" id="1.10.3720.10">
    <property type="entry name" value="MetI-like"/>
    <property type="match status" value="1"/>
</dbReference>
<dbReference type="SUPFAM" id="SSF161098">
    <property type="entry name" value="MetI-like"/>
    <property type="match status" value="1"/>
</dbReference>
<feature type="non-terminal residue" evidence="7">
    <location>
        <position position="221"/>
    </location>
</feature>
<evidence type="ECO:0000256" key="2">
    <source>
        <dbReference type="ARBA" id="ARBA00022692"/>
    </source>
</evidence>
<gene>
    <name evidence="7" type="ORF">S06H3_50061</name>
</gene>